<dbReference type="InterPro" id="IPR001757">
    <property type="entry name" value="P_typ_ATPase"/>
</dbReference>
<dbReference type="SUPFAM" id="SSF81665">
    <property type="entry name" value="Calcium ATPase, transmembrane domain M"/>
    <property type="match status" value="1"/>
</dbReference>
<dbReference type="InterPro" id="IPR036163">
    <property type="entry name" value="HMA_dom_sf"/>
</dbReference>
<dbReference type="Pfam" id="PF00403">
    <property type="entry name" value="HMA"/>
    <property type="match status" value="1"/>
</dbReference>
<gene>
    <name evidence="18" type="primary">cadA</name>
    <name evidence="18" type="ORF">FO470_04790</name>
</gene>
<dbReference type="InterPro" id="IPR008250">
    <property type="entry name" value="ATPase_P-typ_transduc_dom_A_sf"/>
</dbReference>
<feature type="transmembrane region" description="Helical" evidence="15">
    <location>
        <begin position="413"/>
        <end position="437"/>
    </location>
</feature>
<evidence type="ECO:0000256" key="9">
    <source>
        <dbReference type="ARBA" id="ARBA00022840"/>
    </source>
</evidence>
<dbReference type="InterPro" id="IPR023299">
    <property type="entry name" value="ATPase_P-typ_cyto_dom_N"/>
</dbReference>
<evidence type="ECO:0000256" key="16">
    <source>
        <dbReference type="SAM" id="MobiDB-lite"/>
    </source>
</evidence>
<keyword evidence="4 15" id="KW-1003">Cell membrane</keyword>
<feature type="transmembrane region" description="Helical" evidence="15">
    <location>
        <begin position="232"/>
        <end position="250"/>
    </location>
</feature>
<accession>A0ABY3DWM6</accession>
<dbReference type="Gene3D" id="3.40.1110.10">
    <property type="entry name" value="Calcium-transporting ATPase, cytoplasmic domain N"/>
    <property type="match status" value="1"/>
</dbReference>
<keyword evidence="8 15" id="KW-0547">Nucleotide-binding</keyword>
<evidence type="ECO:0000313" key="19">
    <source>
        <dbReference type="Proteomes" id="UP000315321"/>
    </source>
</evidence>
<feature type="transmembrane region" description="Helical" evidence="15">
    <location>
        <begin position="712"/>
        <end position="728"/>
    </location>
</feature>
<evidence type="ECO:0000256" key="11">
    <source>
        <dbReference type="ARBA" id="ARBA00022967"/>
    </source>
</evidence>
<dbReference type="Gene3D" id="3.40.50.1000">
    <property type="entry name" value="HAD superfamily/HAD-like"/>
    <property type="match status" value="1"/>
</dbReference>
<dbReference type="PRINTS" id="PR00119">
    <property type="entry name" value="CATATPASE"/>
</dbReference>
<keyword evidence="9 15" id="KW-0067">ATP-binding</keyword>
<feature type="domain" description="HMA" evidence="17">
    <location>
        <begin position="50"/>
        <end position="117"/>
    </location>
</feature>
<evidence type="ECO:0000256" key="7">
    <source>
        <dbReference type="ARBA" id="ARBA00022723"/>
    </source>
</evidence>
<dbReference type="Pfam" id="PF00702">
    <property type="entry name" value="Hydrolase"/>
    <property type="match status" value="1"/>
</dbReference>
<dbReference type="RefSeq" id="WP_144341736.1">
    <property type="nucleotide sequence ID" value="NZ_VMBP01000001.1"/>
</dbReference>
<reference evidence="18 19" key="1">
    <citation type="submission" date="2019-07" db="EMBL/GenBank/DDBJ databases">
        <authorList>
            <person name="Grouzdev D.S."/>
        </authorList>
    </citation>
    <scope>NUCLEOTIDE SEQUENCE [LARGE SCALE GENOMIC DNA]</scope>
    <source>
        <strain evidence="18 19">3C</strain>
    </source>
</reference>
<keyword evidence="11" id="KW-1278">Translocase</keyword>
<dbReference type="EMBL" id="VMBP01000001">
    <property type="protein sequence ID" value="TSJ64581.1"/>
    <property type="molecule type" value="Genomic_DNA"/>
</dbReference>
<feature type="transmembrane region" description="Helical" evidence="15">
    <location>
        <begin position="138"/>
        <end position="159"/>
    </location>
</feature>
<keyword evidence="6 15" id="KW-0812">Transmembrane</keyword>
<sequence length="782" mass="81259">MGAQVISFPAAGRSVPSGGAVPQAAPGPDDARDSAPDYSLFLRHDPGGQAEMAFAVEGIDCAACIDEIEDAAEALPGVARARLNYTTHRLTVGWDADAEPRPDVVLQALAKTGYRAYPFEADRLEEIENRTSRHLLRCLAVAGFAMMNIMLLSVSVWSGNVTDITPETRDLFHWLSALIALPAAAYAGQPFFQSALRALRSRSLNMDVPISLGVLLALGVSVFETLHHGEHAYFDSAVMLLFFLLTGRYLDHAMRRKTRAEAGNLAALKAMTANRVEPDGRLVTVPAAAVKPGDEVMLRAGERAPVDGVVISGTASVDDSLVTGETLPRAVAAGETVHAGSLIHDGVLRLRTTAVGEDTFLDEIERLLDKASTARGRYIRLADRAARLYAPMVHTTALLSLVGWLLVGASVHQAVLIAVAVLIITCPCALALAVPAVQVVAAGTLMRNGVLINSGDTFERLAEIDTVAFDKTGTLTLPEPRLADEAAVPPALLAAAARLALASTHPLARAIAAAHPGAVPPEDAREVSGAGVEAQIDGVAARLGSPSFCGCENLAAAAAAEAPDASFVAVRLGDRCAVLKVRQALRPDARAVIDELRRAGKQVVLLSGDRRAAVAPVAAALGIADWWAEARPGDKIAVLESLAAKRRRVLMVGDGINDAPSLAAAHVSLSPITAADVTRAHADAVFLGEKLGPVATALHVAAKARHLMRQNLLIAVVYNLIAVPLAIAGYVTPLVAALAMSGSSVIVTVNALRARSGATSAGARAASAAAVSSAPLGAGEVA</sequence>
<evidence type="ECO:0000256" key="10">
    <source>
        <dbReference type="ARBA" id="ARBA00022842"/>
    </source>
</evidence>
<dbReference type="InterPro" id="IPR006121">
    <property type="entry name" value="HMA_dom"/>
</dbReference>
<evidence type="ECO:0000256" key="5">
    <source>
        <dbReference type="ARBA" id="ARBA00022553"/>
    </source>
</evidence>
<keyword evidence="19" id="KW-1185">Reference proteome</keyword>
<dbReference type="InterPro" id="IPR018303">
    <property type="entry name" value="ATPase_P-typ_P_site"/>
</dbReference>
<dbReference type="InterPro" id="IPR036412">
    <property type="entry name" value="HAD-like_sf"/>
</dbReference>
<keyword evidence="10" id="KW-0460">Magnesium</keyword>
<dbReference type="NCBIfam" id="TIGR01511">
    <property type="entry name" value="ATPase-IB1_Cu"/>
    <property type="match status" value="1"/>
</dbReference>
<dbReference type="CDD" id="cd00371">
    <property type="entry name" value="HMA"/>
    <property type="match status" value="1"/>
</dbReference>
<keyword evidence="7 15" id="KW-0479">Metal-binding</keyword>
<evidence type="ECO:0000259" key="17">
    <source>
        <dbReference type="PROSITE" id="PS50846"/>
    </source>
</evidence>
<organism evidence="18 19">
    <name type="scientific">Ancylobacter moscoviensis</name>
    <dbReference type="NCBI Taxonomy" id="2597768"/>
    <lineage>
        <taxon>Bacteria</taxon>
        <taxon>Pseudomonadati</taxon>
        <taxon>Pseudomonadota</taxon>
        <taxon>Alphaproteobacteria</taxon>
        <taxon>Hyphomicrobiales</taxon>
        <taxon>Xanthobacteraceae</taxon>
        <taxon>Ancylobacter</taxon>
    </lineage>
</organism>
<dbReference type="PANTHER" id="PTHR43520">
    <property type="entry name" value="ATP7, ISOFORM B"/>
    <property type="match status" value="1"/>
</dbReference>
<keyword evidence="12 15" id="KW-1133">Transmembrane helix</keyword>
<keyword evidence="5" id="KW-0597">Phosphoprotein</keyword>
<feature type="transmembrane region" description="Helical" evidence="15">
    <location>
        <begin position="204"/>
        <end position="226"/>
    </location>
</feature>
<keyword evidence="13" id="KW-0406">Ion transport</keyword>
<dbReference type="NCBIfam" id="TIGR01512">
    <property type="entry name" value="ATPase-IB2_Cd"/>
    <property type="match status" value="1"/>
</dbReference>
<feature type="region of interest" description="Disordered" evidence="16">
    <location>
        <begin position="1"/>
        <end position="34"/>
    </location>
</feature>
<dbReference type="SUPFAM" id="SSF81653">
    <property type="entry name" value="Calcium ATPase, transduction domain A"/>
    <property type="match status" value="1"/>
</dbReference>
<evidence type="ECO:0000256" key="4">
    <source>
        <dbReference type="ARBA" id="ARBA00022475"/>
    </source>
</evidence>
<dbReference type="Gene3D" id="2.70.150.10">
    <property type="entry name" value="Calcium-transporting ATPase, cytoplasmic transduction domain A"/>
    <property type="match status" value="1"/>
</dbReference>
<comment type="caution">
    <text evidence="18">The sequence shown here is derived from an EMBL/GenBank/DDBJ whole genome shotgun (WGS) entry which is preliminary data.</text>
</comment>
<dbReference type="InterPro" id="IPR027256">
    <property type="entry name" value="P-typ_ATPase_IB"/>
</dbReference>
<evidence type="ECO:0000256" key="3">
    <source>
        <dbReference type="ARBA" id="ARBA00022448"/>
    </source>
</evidence>
<evidence type="ECO:0000256" key="12">
    <source>
        <dbReference type="ARBA" id="ARBA00022989"/>
    </source>
</evidence>
<dbReference type="InterPro" id="IPR059000">
    <property type="entry name" value="ATPase_P-type_domA"/>
</dbReference>
<comment type="subcellular location">
    <subcellularLocation>
        <location evidence="1">Cell membrane</location>
        <topology evidence="1">Multi-pass membrane protein</topology>
    </subcellularLocation>
</comment>
<dbReference type="EC" id="3.6.3.3" evidence="18"/>
<dbReference type="PROSITE" id="PS50846">
    <property type="entry name" value="HMA_2"/>
    <property type="match status" value="1"/>
</dbReference>
<evidence type="ECO:0000256" key="6">
    <source>
        <dbReference type="ARBA" id="ARBA00022692"/>
    </source>
</evidence>
<dbReference type="NCBIfam" id="TIGR01494">
    <property type="entry name" value="ATPase_P-type"/>
    <property type="match status" value="1"/>
</dbReference>
<dbReference type="PANTHER" id="PTHR43520:SF5">
    <property type="entry name" value="CATION-TRANSPORTING P-TYPE ATPASE-RELATED"/>
    <property type="match status" value="1"/>
</dbReference>
<dbReference type="Pfam" id="PF00122">
    <property type="entry name" value="E1-E2_ATPase"/>
    <property type="match status" value="1"/>
</dbReference>
<feature type="transmembrane region" description="Helical" evidence="15">
    <location>
        <begin position="388"/>
        <end position="407"/>
    </location>
</feature>
<name>A0ABY3DWM6_9HYPH</name>
<dbReference type="NCBIfam" id="TIGR01525">
    <property type="entry name" value="ATPase-IB_hvy"/>
    <property type="match status" value="1"/>
</dbReference>
<keyword evidence="18" id="KW-0378">Hydrolase</keyword>
<dbReference type="SUPFAM" id="SSF56784">
    <property type="entry name" value="HAD-like"/>
    <property type="match status" value="1"/>
</dbReference>
<feature type="transmembrane region" description="Helical" evidence="15">
    <location>
        <begin position="171"/>
        <end position="192"/>
    </location>
</feature>
<evidence type="ECO:0000256" key="1">
    <source>
        <dbReference type="ARBA" id="ARBA00004651"/>
    </source>
</evidence>
<dbReference type="Gene3D" id="3.30.70.100">
    <property type="match status" value="1"/>
</dbReference>
<dbReference type="SUPFAM" id="SSF55008">
    <property type="entry name" value="HMA, heavy metal-associated domain"/>
    <property type="match status" value="1"/>
</dbReference>
<evidence type="ECO:0000256" key="14">
    <source>
        <dbReference type="ARBA" id="ARBA00023136"/>
    </source>
</evidence>
<keyword evidence="3" id="KW-0813">Transport</keyword>
<evidence type="ECO:0000256" key="15">
    <source>
        <dbReference type="RuleBase" id="RU362081"/>
    </source>
</evidence>
<proteinExistence type="inferred from homology"/>
<keyword evidence="14 15" id="KW-0472">Membrane</keyword>
<evidence type="ECO:0000256" key="13">
    <source>
        <dbReference type="ARBA" id="ARBA00023065"/>
    </source>
</evidence>
<dbReference type="InterPro" id="IPR023214">
    <property type="entry name" value="HAD_sf"/>
</dbReference>
<dbReference type="GO" id="GO:0016787">
    <property type="term" value="F:hydrolase activity"/>
    <property type="evidence" value="ECO:0007669"/>
    <property type="project" value="UniProtKB-KW"/>
</dbReference>
<protein>
    <submittedName>
        <fullName evidence="18">Cadmium-translocating P-type ATPase</fullName>
        <ecNumber evidence="18">3.6.3.3</ecNumber>
    </submittedName>
</protein>
<dbReference type="PROSITE" id="PS00154">
    <property type="entry name" value="ATPASE_E1_E2"/>
    <property type="match status" value="1"/>
</dbReference>
<evidence type="ECO:0000256" key="2">
    <source>
        <dbReference type="ARBA" id="ARBA00006024"/>
    </source>
</evidence>
<evidence type="ECO:0000256" key="8">
    <source>
        <dbReference type="ARBA" id="ARBA00022741"/>
    </source>
</evidence>
<comment type="similarity">
    <text evidence="2 15">Belongs to the cation transport ATPase (P-type) (TC 3.A.3) family. Type IB subfamily.</text>
</comment>
<dbReference type="Proteomes" id="UP000315321">
    <property type="component" value="Unassembled WGS sequence"/>
</dbReference>
<dbReference type="InterPro" id="IPR023298">
    <property type="entry name" value="ATPase_P-typ_TM_dom_sf"/>
</dbReference>
<evidence type="ECO:0000313" key="18">
    <source>
        <dbReference type="EMBL" id="TSJ64581.1"/>
    </source>
</evidence>